<reference evidence="3" key="2">
    <citation type="submission" date="2025-09" db="UniProtKB">
        <authorList>
            <consortium name="Ensembl"/>
        </authorList>
    </citation>
    <scope>IDENTIFICATION</scope>
</reference>
<keyword evidence="4" id="KW-1185">Reference proteome</keyword>
<dbReference type="SMART" id="SM00228">
    <property type="entry name" value="PDZ"/>
    <property type="match status" value="3"/>
</dbReference>
<dbReference type="GO" id="GO:0005102">
    <property type="term" value="F:signaling receptor binding"/>
    <property type="evidence" value="ECO:0007669"/>
    <property type="project" value="TreeGrafter"/>
</dbReference>
<evidence type="ECO:0000313" key="4">
    <source>
        <dbReference type="Proteomes" id="UP000264840"/>
    </source>
</evidence>
<dbReference type="InterPro" id="IPR051067">
    <property type="entry name" value="NHER"/>
</dbReference>
<dbReference type="GeneTree" id="ENSGT00950000182849"/>
<evidence type="ECO:0000256" key="1">
    <source>
        <dbReference type="ARBA" id="ARBA00022737"/>
    </source>
</evidence>
<dbReference type="CDD" id="cd06768">
    <property type="entry name" value="PDZ_NHERF-like"/>
    <property type="match status" value="3"/>
</dbReference>
<dbReference type="PROSITE" id="PS50106">
    <property type="entry name" value="PDZ"/>
    <property type="match status" value="3"/>
</dbReference>
<dbReference type="Gene3D" id="2.30.42.10">
    <property type="match status" value="3"/>
</dbReference>
<evidence type="ECO:0000259" key="2">
    <source>
        <dbReference type="PROSITE" id="PS50106"/>
    </source>
</evidence>
<reference evidence="3" key="1">
    <citation type="submission" date="2025-08" db="UniProtKB">
        <authorList>
            <consortium name="Ensembl"/>
        </authorList>
    </citation>
    <scope>IDENTIFICATION</scope>
</reference>
<organism evidence="3 4">
    <name type="scientific">Haplochromis burtoni</name>
    <name type="common">Burton's mouthbrooder</name>
    <name type="synonym">Chromis burtoni</name>
    <dbReference type="NCBI Taxonomy" id="8153"/>
    <lineage>
        <taxon>Eukaryota</taxon>
        <taxon>Metazoa</taxon>
        <taxon>Chordata</taxon>
        <taxon>Craniata</taxon>
        <taxon>Vertebrata</taxon>
        <taxon>Euteleostomi</taxon>
        <taxon>Actinopterygii</taxon>
        <taxon>Neopterygii</taxon>
        <taxon>Teleostei</taxon>
        <taxon>Neoteleostei</taxon>
        <taxon>Acanthomorphata</taxon>
        <taxon>Ovalentaria</taxon>
        <taxon>Cichlomorphae</taxon>
        <taxon>Cichliformes</taxon>
        <taxon>Cichlidae</taxon>
        <taxon>African cichlids</taxon>
        <taxon>Pseudocrenilabrinae</taxon>
        <taxon>Haplochromini</taxon>
        <taxon>Haplochromis</taxon>
    </lineage>
</organism>
<sequence>MTDDPDPSVVPRLCHLKRSEGQSFGFHLCMYSQGFEITDLDPWSPAEHSGLKDGDRVLEVNEEYVVNMDFSRVVRQIQSCGLHLFLLVLKREEYEWAVSMGVDLKFLANATKGDRWSRPRLCHIQKQPKHGLGMTIVSVDGEKNQYMVRTVIDGPAEKAGIFSGDRLIWINGLMVSTLRYSALIRTVKKSGDSVTVLVIDSDSESCYIRRKIPIMPVVAQSCSLPHKAKTMNLVKGSDGYGFLLRQEKLASTQQKVHVLREVDVGSPAQGAGMEDGDLLLAVNGEPIESMEHEDIVRKIRQSGDKVSLTAISIPGRDFYRELGISPLLFHEDCSHHCIKNWEDAPLRKPTKYNQDREEADSGFYSGYVAEMPETVRIQDPTGHSECCMESSYFTRELSEDLGPLTKISERTHYVYL</sequence>
<dbReference type="AlphaFoldDB" id="A0A3Q2UWD7"/>
<keyword evidence="1" id="KW-0677">Repeat</keyword>
<dbReference type="GO" id="GO:0043495">
    <property type="term" value="F:protein-membrane adaptor activity"/>
    <property type="evidence" value="ECO:0007669"/>
    <property type="project" value="TreeGrafter"/>
</dbReference>
<accession>A0A3Q2UWD7</accession>
<dbReference type="PANTHER" id="PTHR14191">
    <property type="entry name" value="PDZ DOMAIN CONTAINING PROTEIN"/>
    <property type="match status" value="1"/>
</dbReference>
<dbReference type="OMA" id="CMVPRLC"/>
<dbReference type="Pfam" id="PF00595">
    <property type="entry name" value="PDZ"/>
    <property type="match status" value="3"/>
</dbReference>
<dbReference type="InterPro" id="IPR036034">
    <property type="entry name" value="PDZ_sf"/>
</dbReference>
<feature type="domain" description="PDZ" evidence="2">
    <location>
        <begin position="230"/>
        <end position="314"/>
    </location>
</feature>
<name>A0A3Q2UWD7_HAPBU</name>
<evidence type="ECO:0000313" key="3">
    <source>
        <dbReference type="Ensembl" id="ENSHBUP00000002090.1"/>
    </source>
</evidence>
<feature type="domain" description="PDZ" evidence="2">
    <location>
        <begin position="13"/>
        <end position="92"/>
    </location>
</feature>
<proteinExistence type="predicted"/>
<feature type="domain" description="PDZ" evidence="2">
    <location>
        <begin position="121"/>
        <end position="202"/>
    </location>
</feature>
<dbReference type="SUPFAM" id="SSF50156">
    <property type="entry name" value="PDZ domain-like"/>
    <property type="match status" value="3"/>
</dbReference>
<dbReference type="GO" id="GO:0016324">
    <property type="term" value="C:apical plasma membrane"/>
    <property type="evidence" value="ECO:0007669"/>
    <property type="project" value="TreeGrafter"/>
</dbReference>
<dbReference type="InterPro" id="IPR001478">
    <property type="entry name" value="PDZ"/>
</dbReference>
<protein>
    <submittedName>
        <fullName evidence="3">Na(+)/H(+) exchange regulatory cofactor NHE-RF3-like</fullName>
    </submittedName>
</protein>
<dbReference type="PANTHER" id="PTHR14191:SF20">
    <property type="entry name" value="NA(+)_H(+) EXCHANGE REGULATORY COFACTOR NHE-RF4"/>
    <property type="match status" value="1"/>
</dbReference>
<dbReference type="STRING" id="8153.ENSHBUP00000002090"/>
<dbReference type="GO" id="GO:0072659">
    <property type="term" value="P:protein localization to plasma membrane"/>
    <property type="evidence" value="ECO:0007669"/>
    <property type="project" value="TreeGrafter"/>
</dbReference>
<dbReference type="Ensembl" id="ENSHBUT00000012698.1">
    <property type="protein sequence ID" value="ENSHBUP00000002090.1"/>
    <property type="gene ID" value="ENSHBUG00000003273.1"/>
</dbReference>
<dbReference type="Proteomes" id="UP000264840">
    <property type="component" value="Unplaced"/>
</dbReference>